<dbReference type="EMBL" id="WJXW01000003">
    <property type="protein sequence ID" value="KAF9738277.1"/>
    <property type="molecule type" value="Genomic_DNA"/>
</dbReference>
<dbReference type="OrthoDB" id="2129362at2759"/>
<sequence length="113" mass="12357">MQLGRYPGRCRPAKLGDKPTVELSLHCDSNHNSKCIGSLLLKEVLYVLRGWEPGTDSGVNSDLDKVGAKTVLAAMAVDETGPGSGLTLKRFYERAVFEQAGRLKRVGYKFGRC</sequence>
<keyword evidence="2" id="KW-1185">Reference proteome</keyword>
<evidence type="ECO:0000313" key="2">
    <source>
        <dbReference type="Proteomes" id="UP000756921"/>
    </source>
</evidence>
<dbReference type="AlphaFoldDB" id="A0A9P6KTF3"/>
<accession>A0A9P6KTF3</accession>
<dbReference type="Proteomes" id="UP000756921">
    <property type="component" value="Unassembled WGS sequence"/>
</dbReference>
<gene>
    <name evidence="1" type="ORF">PMIN01_03560</name>
</gene>
<reference evidence="1" key="1">
    <citation type="journal article" date="2020" name="Mol. Plant Microbe Interact.">
        <title>Genome Sequence of the Biocontrol Agent Coniothyrium minitans strain Conio (IMI 134523).</title>
        <authorList>
            <person name="Patel D."/>
            <person name="Shittu T.A."/>
            <person name="Baroncelli R."/>
            <person name="Muthumeenakshi S."/>
            <person name="Osborne T.H."/>
            <person name="Janganan T.K."/>
            <person name="Sreenivasaprasad S."/>
        </authorList>
    </citation>
    <scope>NUCLEOTIDE SEQUENCE</scope>
    <source>
        <strain evidence="1">Conio</strain>
    </source>
</reference>
<dbReference type="Gene3D" id="3.40.630.30">
    <property type="match status" value="1"/>
</dbReference>
<comment type="caution">
    <text evidence="1">The sequence shown here is derived from an EMBL/GenBank/DDBJ whole genome shotgun (WGS) entry which is preliminary data.</text>
</comment>
<organism evidence="1 2">
    <name type="scientific">Paraphaeosphaeria minitans</name>
    <dbReference type="NCBI Taxonomy" id="565426"/>
    <lineage>
        <taxon>Eukaryota</taxon>
        <taxon>Fungi</taxon>
        <taxon>Dikarya</taxon>
        <taxon>Ascomycota</taxon>
        <taxon>Pezizomycotina</taxon>
        <taxon>Dothideomycetes</taxon>
        <taxon>Pleosporomycetidae</taxon>
        <taxon>Pleosporales</taxon>
        <taxon>Massarineae</taxon>
        <taxon>Didymosphaeriaceae</taxon>
        <taxon>Paraphaeosphaeria</taxon>
    </lineage>
</organism>
<name>A0A9P6KTF3_9PLEO</name>
<protein>
    <recommendedName>
        <fullName evidence="3">N-acetyltransferase domain-containing protein</fullName>
    </recommendedName>
</protein>
<proteinExistence type="predicted"/>
<evidence type="ECO:0000313" key="1">
    <source>
        <dbReference type="EMBL" id="KAF9738277.1"/>
    </source>
</evidence>
<evidence type="ECO:0008006" key="3">
    <source>
        <dbReference type="Google" id="ProtNLM"/>
    </source>
</evidence>